<sequence>MLAKSWEQLSIQAIIKKPLAAANPLFTAEGGRDRKMNGPPHPAIRPLARNL</sequence>
<feature type="region of interest" description="Disordered" evidence="1">
    <location>
        <begin position="29"/>
        <end position="51"/>
    </location>
</feature>
<dbReference type="EMBL" id="JAHIBW010000015">
    <property type="protein sequence ID" value="KAG7304331.1"/>
    <property type="molecule type" value="Genomic_DNA"/>
</dbReference>
<comment type="caution">
    <text evidence="2">The sequence shown here is derived from an EMBL/GenBank/DDBJ whole genome shotgun (WGS) entry which is preliminary data.</text>
</comment>
<organism evidence="2 3">
    <name type="scientific">Plutella xylostella</name>
    <name type="common">Diamondback moth</name>
    <name type="synonym">Plutella maculipennis</name>
    <dbReference type="NCBI Taxonomy" id="51655"/>
    <lineage>
        <taxon>Eukaryota</taxon>
        <taxon>Metazoa</taxon>
        <taxon>Ecdysozoa</taxon>
        <taxon>Arthropoda</taxon>
        <taxon>Hexapoda</taxon>
        <taxon>Insecta</taxon>
        <taxon>Pterygota</taxon>
        <taxon>Neoptera</taxon>
        <taxon>Endopterygota</taxon>
        <taxon>Lepidoptera</taxon>
        <taxon>Glossata</taxon>
        <taxon>Ditrysia</taxon>
        <taxon>Yponomeutoidea</taxon>
        <taxon>Plutellidae</taxon>
        <taxon>Plutella</taxon>
    </lineage>
</organism>
<proteinExistence type="predicted"/>
<protein>
    <submittedName>
        <fullName evidence="2">Uncharacterized protein</fullName>
    </submittedName>
</protein>
<reference evidence="2 3" key="1">
    <citation type="submission" date="2021-06" db="EMBL/GenBank/DDBJ databases">
        <title>A haploid diamondback moth (Plutella xylostella L.) genome assembly resolves 31 chromosomes and identifies a diamide resistance mutation.</title>
        <authorList>
            <person name="Ward C.M."/>
            <person name="Perry K.D."/>
            <person name="Baker G."/>
            <person name="Powis K."/>
            <person name="Heckel D.G."/>
            <person name="Baxter S.W."/>
        </authorList>
    </citation>
    <scope>NUCLEOTIDE SEQUENCE [LARGE SCALE GENOMIC DNA]</scope>
    <source>
        <strain evidence="2 3">LV</strain>
        <tissue evidence="2">Single pupa</tissue>
    </source>
</reference>
<evidence type="ECO:0000256" key="1">
    <source>
        <dbReference type="SAM" id="MobiDB-lite"/>
    </source>
</evidence>
<gene>
    <name evidence="2" type="ORF">JYU34_011270</name>
</gene>
<dbReference type="Proteomes" id="UP000823941">
    <property type="component" value="Chromosome 15"/>
</dbReference>
<accession>A0ABQ7QGH7</accession>
<keyword evidence="3" id="KW-1185">Reference proteome</keyword>
<name>A0ABQ7QGH7_PLUXY</name>
<evidence type="ECO:0000313" key="2">
    <source>
        <dbReference type="EMBL" id="KAG7304331.1"/>
    </source>
</evidence>
<evidence type="ECO:0000313" key="3">
    <source>
        <dbReference type="Proteomes" id="UP000823941"/>
    </source>
</evidence>